<reference evidence="2" key="2">
    <citation type="submission" date="2016-06" db="EMBL/GenBank/DDBJ databases">
        <title>The genome of a short-lived fish provides insights into sex chromosome evolution and the genetic control of aging.</title>
        <authorList>
            <person name="Reichwald K."/>
            <person name="Felder M."/>
            <person name="Petzold A."/>
            <person name="Koch P."/>
            <person name="Groth M."/>
            <person name="Platzer M."/>
        </authorList>
    </citation>
    <scope>NUCLEOTIDE SEQUENCE</scope>
    <source>
        <tissue evidence="2">Brain</tissue>
    </source>
</reference>
<proteinExistence type="predicted"/>
<accession>A0A1A7XN30</accession>
<evidence type="ECO:0000313" key="2">
    <source>
        <dbReference type="EMBL" id="SBP19491.1"/>
    </source>
</evidence>
<protein>
    <submittedName>
        <fullName evidence="2">Uncharacterized protein</fullName>
    </submittedName>
</protein>
<keyword evidence="1" id="KW-1133">Transmembrane helix</keyword>
<gene>
    <name evidence="2" type="primary">Nfu_g_1_010305</name>
</gene>
<sequence length="116" mass="13433">LTPSPHHHHPPHSAPASSVLNFFYPFCRLCFLHRHSGRRAEVKDKHQPAAVWTQEWSLQQHHREVQTYFLLLSLSSNFTFVTFIFAALVFFCIIVCAGLRVRLLLATPSWFCSQNT</sequence>
<organism evidence="2">
    <name type="scientific">Iconisemion striatum</name>
    <dbReference type="NCBI Taxonomy" id="60296"/>
    <lineage>
        <taxon>Eukaryota</taxon>
        <taxon>Metazoa</taxon>
        <taxon>Chordata</taxon>
        <taxon>Craniata</taxon>
        <taxon>Vertebrata</taxon>
        <taxon>Euteleostomi</taxon>
        <taxon>Actinopterygii</taxon>
        <taxon>Neopterygii</taxon>
        <taxon>Teleostei</taxon>
        <taxon>Neoteleostei</taxon>
        <taxon>Acanthomorphata</taxon>
        <taxon>Ovalentaria</taxon>
        <taxon>Atherinomorphae</taxon>
        <taxon>Cyprinodontiformes</taxon>
        <taxon>Nothobranchiidae</taxon>
        <taxon>Iconisemion</taxon>
    </lineage>
</organism>
<feature type="non-terminal residue" evidence="2">
    <location>
        <position position="1"/>
    </location>
</feature>
<dbReference type="AlphaFoldDB" id="A0A1A7XN30"/>
<keyword evidence="1" id="KW-0472">Membrane</keyword>
<feature type="non-terminal residue" evidence="2">
    <location>
        <position position="116"/>
    </location>
</feature>
<dbReference type="EMBL" id="HADW01018091">
    <property type="protein sequence ID" value="SBP19491.1"/>
    <property type="molecule type" value="Transcribed_RNA"/>
</dbReference>
<evidence type="ECO:0000256" key="1">
    <source>
        <dbReference type="SAM" id="Phobius"/>
    </source>
</evidence>
<keyword evidence="1" id="KW-0812">Transmembrane</keyword>
<name>A0A1A7XN30_9TELE</name>
<feature type="transmembrane region" description="Helical" evidence="1">
    <location>
        <begin position="78"/>
        <end position="99"/>
    </location>
</feature>
<reference evidence="2" key="1">
    <citation type="submission" date="2016-05" db="EMBL/GenBank/DDBJ databases">
        <authorList>
            <person name="Lavstsen T."/>
            <person name="Jespersen J.S."/>
        </authorList>
    </citation>
    <scope>NUCLEOTIDE SEQUENCE</scope>
    <source>
        <tissue evidence="2">Brain</tissue>
    </source>
</reference>